<accession>A0A2P7ZTR9</accession>
<keyword evidence="1" id="KW-0732">Signal</keyword>
<dbReference type="EMBL" id="NHZQ01000121">
    <property type="protein sequence ID" value="PSK51620.1"/>
    <property type="molecule type" value="Genomic_DNA"/>
</dbReference>
<proteinExistence type="predicted"/>
<gene>
    <name evidence="2" type="ORF">B9Z65_2887</name>
</gene>
<evidence type="ECO:0000313" key="2">
    <source>
        <dbReference type="EMBL" id="PSK51620.1"/>
    </source>
</evidence>
<reference evidence="2 3" key="1">
    <citation type="submission" date="2017-05" db="EMBL/GenBank/DDBJ databases">
        <title>Draft genome sequence of Elsinoe australis.</title>
        <authorList>
            <person name="Cheng Q."/>
        </authorList>
    </citation>
    <scope>NUCLEOTIDE SEQUENCE [LARGE SCALE GENOMIC DNA]</scope>
    <source>
        <strain evidence="2 3">NL1</strain>
    </source>
</reference>
<keyword evidence="3" id="KW-1185">Reference proteome</keyword>
<evidence type="ECO:0008006" key="4">
    <source>
        <dbReference type="Google" id="ProtNLM"/>
    </source>
</evidence>
<evidence type="ECO:0000313" key="3">
    <source>
        <dbReference type="Proteomes" id="UP000243723"/>
    </source>
</evidence>
<dbReference type="OrthoDB" id="3946343at2759"/>
<feature type="chain" id="PRO_5015104184" description="Extracellular membrane protein CFEM domain-containing protein" evidence="1">
    <location>
        <begin position="21"/>
        <end position="298"/>
    </location>
</feature>
<sequence>MKSGTILSTSALLFASSTLAQRGPYQNGGPNGGQPGGLNGPSCLSNCTNDLGGVNWAQGGLTSLCGNGTAVDTVNSCVADSDCSDSDKQSTYQVIAQICANAGSPVSASPEATYSATSGGTNYPTGTGSWASYASMFSTLTGAPSAVPTGAGGWGPGSGHGPFGAGGPGNGYGPWGSNSGSWTNGPWTSWWGGSACPPSTWSGWTSGSWSSNAPWTTWTACTASTTSTGVVTTTVTTGGTTRAATSTNFGLQLAQASTSPSSTGASGSTGGSELSKDVSFMGVAGAGLASLLITVFGL</sequence>
<name>A0A2P7ZTR9_9PEZI</name>
<protein>
    <recommendedName>
        <fullName evidence="4">Extracellular membrane protein CFEM domain-containing protein</fullName>
    </recommendedName>
</protein>
<evidence type="ECO:0000256" key="1">
    <source>
        <dbReference type="SAM" id="SignalP"/>
    </source>
</evidence>
<comment type="caution">
    <text evidence="2">The sequence shown here is derived from an EMBL/GenBank/DDBJ whole genome shotgun (WGS) entry which is preliminary data.</text>
</comment>
<dbReference type="Proteomes" id="UP000243723">
    <property type="component" value="Unassembled WGS sequence"/>
</dbReference>
<dbReference type="AlphaFoldDB" id="A0A2P7ZTR9"/>
<dbReference type="STRING" id="40998.A0A2P7ZTR9"/>
<organism evidence="2 3">
    <name type="scientific">Elsinoe australis</name>
    <dbReference type="NCBI Taxonomy" id="40998"/>
    <lineage>
        <taxon>Eukaryota</taxon>
        <taxon>Fungi</taxon>
        <taxon>Dikarya</taxon>
        <taxon>Ascomycota</taxon>
        <taxon>Pezizomycotina</taxon>
        <taxon>Dothideomycetes</taxon>
        <taxon>Dothideomycetidae</taxon>
        <taxon>Myriangiales</taxon>
        <taxon>Elsinoaceae</taxon>
        <taxon>Elsinoe</taxon>
    </lineage>
</organism>
<feature type="signal peptide" evidence="1">
    <location>
        <begin position="1"/>
        <end position="20"/>
    </location>
</feature>